<sequence length="45" mass="5444">MRILGKFHRRASNLDQARRHLEAGRQKTSTPFDRERTGRWLFLCM</sequence>
<dbReference type="AlphaFoldDB" id="A0A225DKB4"/>
<proteinExistence type="predicted"/>
<dbReference type="EMBL" id="NIDE01000017">
    <property type="protein sequence ID" value="OWK36815.1"/>
    <property type="molecule type" value="Genomic_DNA"/>
</dbReference>
<keyword evidence="2" id="KW-1185">Reference proteome</keyword>
<dbReference type="Proteomes" id="UP000214646">
    <property type="component" value="Unassembled WGS sequence"/>
</dbReference>
<accession>A0A225DKB4</accession>
<dbReference type="RefSeq" id="WP_161968014.1">
    <property type="nucleotide sequence ID" value="NZ_NIDE01000017.1"/>
</dbReference>
<evidence type="ECO:0000313" key="1">
    <source>
        <dbReference type="EMBL" id="OWK36815.1"/>
    </source>
</evidence>
<name>A0A225DKB4_9BACT</name>
<evidence type="ECO:0000313" key="2">
    <source>
        <dbReference type="Proteomes" id="UP000214646"/>
    </source>
</evidence>
<organism evidence="1 2">
    <name type="scientific">Fimbriiglobus ruber</name>
    <dbReference type="NCBI Taxonomy" id="1908690"/>
    <lineage>
        <taxon>Bacteria</taxon>
        <taxon>Pseudomonadati</taxon>
        <taxon>Planctomycetota</taxon>
        <taxon>Planctomycetia</taxon>
        <taxon>Gemmatales</taxon>
        <taxon>Gemmataceae</taxon>
        <taxon>Fimbriiglobus</taxon>
    </lineage>
</organism>
<gene>
    <name evidence="1" type="ORF">FRUB_09378</name>
</gene>
<protein>
    <submittedName>
        <fullName evidence="1">Uncharacterized protein</fullName>
    </submittedName>
</protein>
<reference evidence="2" key="1">
    <citation type="submission" date="2017-06" db="EMBL/GenBank/DDBJ databases">
        <title>Genome analysis of Fimbriiglobus ruber SP5, the first member of the order Planctomycetales with confirmed chitinolytic capability.</title>
        <authorList>
            <person name="Ravin N.V."/>
            <person name="Rakitin A.L."/>
            <person name="Ivanova A.A."/>
            <person name="Beletsky A.V."/>
            <person name="Kulichevskaya I.S."/>
            <person name="Mardanov A.V."/>
            <person name="Dedysh S.N."/>
        </authorList>
    </citation>
    <scope>NUCLEOTIDE SEQUENCE [LARGE SCALE GENOMIC DNA]</scope>
    <source>
        <strain evidence="2">SP5</strain>
    </source>
</reference>
<comment type="caution">
    <text evidence="1">The sequence shown here is derived from an EMBL/GenBank/DDBJ whole genome shotgun (WGS) entry which is preliminary data.</text>
</comment>